<dbReference type="Gene3D" id="2.40.30.160">
    <property type="match status" value="1"/>
</dbReference>
<dbReference type="Gene3D" id="3.30.70.1400">
    <property type="entry name" value="Aminomethyltransferase beta-barrel domains"/>
    <property type="match status" value="1"/>
</dbReference>
<dbReference type="Pfam" id="PF21130">
    <property type="entry name" value="YgfZ_barrel"/>
    <property type="match status" value="1"/>
</dbReference>
<dbReference type="InterPro" id="IPR029043">
    <property type="entry name" value="GcvT/YgfZ_C"/>
</dbReference>
<gene>
    <name evidence="2" type="primary">ygfZ</name>
    <name evidence="2" type="ORF">ACFFIT_11240</name>
</gene>
<dbReference type="InterPro" id="IPR045179">
    <property type="entry name" value="YgfZ/GcvT"/>
</dbReference>
<dbReference type="PANTHER" id="PTHR22602">
    <property type="entry name" value="TRANSFERASE CAF17, MITOCHONDRIAL-RELATED"/>
    <property type="match status" value="1"/>
</dbReference>
<keyword evidence="3" id="KW-1185">Reference proteome</keyword>
<dbReference type="PANTHER" id="PTHR22602:SF0">
    <property type="entry name" value="TRANSFERASE CAF17, MITOCHONDRIAL-RELATED"/>
    <property type="match status" value="1"/>
</dbReference>
<comment type="caution">
    <text evidence="2">The sequence shown here is derived from an EMBL/GenBank/DDBJ whole genome shotgun (WGS) entry which is preliminary data.</text>
</comment>
<sequence length="347" mass="39895">MLELQQQYKKQNIYFFTLKGFVMIKSLSISKLNQYTLIKVSGIEAQKYLQGQVTQDLYKMQTQTLYYAAHCEPKGKVIALLMIWKQNDDTFFYILPKSLEESQLKEIKKYAIFSKVSFEIQPETSFHFLHLDNVSLSDKERIQALLANFSTSIETQKEYNSTNTLLNNGKFHFSLGDNNDFIIINFSDDDNFFAELSKLNYTISTCDSSLFEKTQIERGIPQLSLVTSQEFLPQALNIQALNAISFSKGCYTGQEMVARAKYRGANKRALYYLKGTSSVSPEIGSNLLMKLGENYKETGNIISFVKEKNEIFIQVVLSNRLEENSEFKIIGCDDSQLFIQKLPYDLE</sequence>
<reference evidence="2 3" key="1">
    <citation type="submission" date="2024-09" db="EMBL/GenBank/DDBJ databases">
        <authorList>
            <person name="Sun Q."/>
            <person name="Mori K."/>
        </authorList>
    </citation>
    <scope>NUCLEOTIDE SEQUENCE [LARGE SCALE GENOMIC DNA]</scope>
    <source>
        <strain evidence="2 3">CCM 8545</strain>
    </source>
</reference>
<dbReference type="NCBIfam" id="NF007110">
    <property type="entry name" value="PRK09559.1"/>
    <property type="match status" value="1"/>
</dbReference>
<accession>A0ABV6CCD4</accession>
<protein>
    <submittedName>
        <fullName evidence="2">tRNA-modifying protein YgfZ</fullName>
    </submittedName>
</protein>
<proteinExistence type="predicted"/>
<dbReference type="NCBIfam" id="TIGR03317">
    <property type="entry name" value="ygfZ_signature"/>
    <property type="match status" value="1"/>
</dbReference>
<organism evidence="2 3">
    <name type="scientific">Thorsellia kenyensis</name>
    <dbReference type="NCBI Taxonomy" id="1549888"/>
    <lineage>
        <taxon>Bacteria</taxon>
        <taxon>Pseudomonadati</taxon>
        <taxon>Pseudomonadota</taxon>
        <taxon>Gammaproteobacteria</taxon>
        <taxon>Enterobacterales</taxon>
        <taxon>Thorselliaceae</taxon>
        <taxon>Thorsellia</taxon>
    </lineage>
</organism>
<dbReference type="Proteomes" id="UP001589758">
    <property type="component" value="Unassembled WGS sequence"/>
</dbReference>
<dbReference type="RefSeq" id="WP_385877768.1">
    <property type="nucleotide sequence ID" value="NZ_JBHLXE010000108.1"/>
</dbReference>
<dbReference type="EMBL" id="JBHLXE010000108">
    <property type="protein sequence ID" value="MFC0180645.1"/>
    <property type="molecule type" value="Genomic_DNA"/>
</dbReference>
<name>A0ABV6CCD4_9GAMM</name>
<evidence type="ECO:0000259" key="1">
    <source>
        <dbReference type="Pfam" id="PF21130"/>
    </source>
</evidence>
<evidence type="ECO:0000313" key="2">
    <source>
        <dbReference type="EMBL" id="MFC0180645.1"/>
    </source>
</evidence>
<feature type="domain" description="tRNA-modifying protein YgfZ-like beta-barrel" evidence="1">
    <location>
        <begin position="266"/>
        <end position="329"/>
    </location>
</feature>
<dbReference type="InterPro" id="IPR017703">
    <property type="entry name" value="YgfZ/GCV_T_CS"/>
</dbReference>
<dbReference type="SUPFAM" id="SSF103025">
    <property type="entry name" value="Folate-binding domain"/>
    <property type="match status" value="1"/>
</dbReference>
<dbReference type="InterPro" id="IPR048451">
    <property type="entry name" value="YgfZ_barrel"/>
</dbReference>
<dbReference type="SUPFAM" id="SSF101790">
    <property type="entry name" value="Aminomethyltransferase beta-barrel domain"/>
    <property type="match status" value="1"/>
</dbReference>
<evidence type="ECO:0000313" key="3">
    <source>
        <dbReference type="Proteomes" id="UP001589758"/>
    </source>
</evidence>